<keyword evidence="2" id="KW-1185">Reference proteome</keyword>
<evidence type="ECO:0008006" key="3">
    <source>
        <dbReference type="Google" id="ProtNLM"/>
    </source>
</evidence>
<reference evidence="2" key="1">
    <citation type="journal article" date="2019" name="Int. J. Syst. Evol. Microbiol.">
        <title>The Global Catalogue of Microorganisms (GCM) 10K type strain sequencing project: providing services to taxonomists for standard genome sequencing and annotation.</title>
        <authorList>
            <consortium name="The Broad Institute Genomics Platform"/>
            <consortium name="The Broad Institute Genome Sequencing Center for Infectious Disease"/>
            <person name="Wu L."/>
            <person name="Ma J."/>
        </authorList>
    </citation>
    <scope>NUCLEOTIDE SEQUENCE [LARGE SCALE GENOMIC DNA]</scope>
    <source>
        <strain evidence="2">JCM 17494</strain>
    </source>
</reference>
<proteinExistence type="predicted"/>
<evidence type="ECO:0000313" key="1">
    <source>
        <dbReference type="EMBL" id="GAA3682321.1"/>
    </source>
</evidence>
<dbReference type="Proteomes" id="UP001500711">
    <property type="component" value="Unassembled WGS sequence"/>
</dbReference>
<dbReference type="Pfam" id="PF14085">
    <property type="entry name" value="DUF4265"/>
    <property type="match status" value="1"/>
</dbReference>
<sequence length="159" mass="17249">MPTHDNHVRLLAGTAASGEPVYEVVPAVRTTRTEYEILGSPGLATGCAAGDRVRVFEDGTFEIVTRGGNVCVVIYPRTPPDDSAVAPLQDAFEKLAGLVEAPQDKRFIVATVPVSAGFPAIEAVVVEWTSSNNAEWYYGNVHDEDDRPLGWWEAEGHIR</sequence>
<evidence type="ECO:0000313" key="2">
    <source>
        <dbReference type="Proteomes" id="UP001500711"/>
    </source>
</evidence>
<name>A0ABP7CA29_9PSEU</name>
<accession>A0ABP7CA29</accession>
<dbReference type="InterPro" id="IPR025361">
    <property type="entry name" value="DUF4265"/>
</dbReference>
<organism evidence="1 2">
    <name type="scientific">Lentzea roselyniae</name>
    <dbReference type="NCBI Taxonomy" id="531940"/>
    <lineage>
        <taxon>Bacteria</taxon>
        <taxon>Bacillati</taxon>
        <taxon>Actinomycetota</taxon>
        <taxon>Actinomycetes</taxon>
        <taxon>Pseudonocardiales</taxon>
        <taxon>Pseudonocardiaceae</taxon>
        <taxon>Lentzea</taxon>
    </lineage>
</organism>
<protein>
    <recommendedName>
        <fullName evidence="3">DUF4265 domain-containing protein</fullName>
    </recommendedName>
</protein>
<gene>
    <name evidence="1" type="ORF">GCM10022267_81330</name>
</gene>
<dbReference type="EMBL" id="BAABBE010000040">
    <property type="protein sequence ID" value="GAA3682321.1"/>
    <property type="molecule type" value="Genomic_DNA"/>
</dbReference>
<comment type="caution">
    <text evidence="1">The sequence shown here is derived from an EMBL/GenBank/DDBJ whole genome shotgun (WGS) entry which is preliminary data.</text>
</comment>